<evidence type="ECO:0000256" key="6">
    <source>
        <dbReference type="SAM" id="MobiDB-lite"/>
    </source>
</evidence>
<dbReference type="Pfam" id="PF03704">
    <property type="entry name" value="BTAD"/>
    <property type="match status" value="1"/>
</dbReference>
<dbReference type="InterPro" id="IPR027417">
    <property type="entry name" value="P-loop_NTPase"/>
</dbReference>
<dbReference type="InterPro" id="IPR019734">
    <property type="entry name" value="TPR_rpt"/>
</dbReference>
<dbReference type="SMART" id="SM00862">
    <property type="entry name" value="Trans_reg_C"/>
    <property type="match status" value="1"/>
</dbReference>
<dbReference type="InterPro" id="IPR011990">
    <property type="entry name" value="TPR-like_helical_dom_sf"/>
</dbReference>
<dbReference type="PROSITE" id="PS51755">
    <property type="entry name" value="OMPR_PHOB"/>
    <property type="match status" value="1"/>
</dbReference>
<evidence type="ECO:0000313" key="9">
    <source>
        <dbReference type="Proteomes" id="UP001589608"/>
    </source>
</evidence>
<evidence type="ECO:0000256" key="3">
    <source>
        <dbReference type="ARBA" id="ARBA00023125"/>
    </source>
</evidence>
<dbReference type="InterPro" id="IPR051677">
    <property type="entry name" value="AfsR-DnrI-RedD_regulator"/>
</dbReference>
<name>A0ABV5MS98_9ACTN</name>
<keyword evidence="2" id="KW-0805">Transcription regulation</keyword>
<dbReference type="RefSeq" id="WP_380031872.1">
    <property type="nucleotide sequence ID" value="NZ_JBHMCA010000090.1"/>
</dbReference>
<keyword evidence="4" id="KW-0804">Transcription</keyword>
<evidence type="ECO:0000256" key="4">
    <source>
        <dbReference type="ARBA" id="ARBA00023163"/>
    </source>
</evidence>
<dbReference type="Gene3D" id="3.40.50.300">
    <property type="entry name" value="P-loop containing nucleotide triphosphate hydrolases"/>
    <property type="match status" value="1"/>
</dbReference>
<dbReference type="SUPFAM" id="SSF48452">
    <property type="entry name" value="TPR-like"/>
    <property type="match status" value="2"/>
</dbReference>
<dbReference type="Gene3D" id="1.10.10.10">
    <property type="entry name" value="Winged helix-like DNA-binding domain superfamily/Winged helix DNA-binding domain"/>
    <property type="match status" value="1"/>
</dbReference>
<comment type="similarity">
    <text evidence="1">Belongs to the AfsR/DnrI/RedD regulatory family.</text>
</comment>
<comment type="caution">
    <text evidence="8">The sequence shown here is derived from an EMBL/GenBank/DDBJ whole genome shotgun (WGS) entry which is preliminary data.</text>
</comment>
<gene>
    <name evidence="8" type="ORF">ACFFTR_52475</name>
</gene>
<dbReference type="PANTHER" id="PTHR35807">
    <property type="entry name" value="TRANSCRIPTIONAL REGULATOR REDD-RELATED"/>
    <property type="match status" value="1"/>
</dbReference>
<dbReference type="SMART" id="SM00028">
    <property type="entry name" value="TPR"/>
    <property type="match status" value="3"/>
</dbReference>
<evidence type="ECO:0000313" key="8">
    <source>
        <dbReference type="EMBL" id="MFB9451733.1"/>
    </source>
</evidence>
<dbReference type="Pfam" id="PF13424">
    <property type="entry name" value="TPR_12"/>
    <property type="match status" value="1"/>
</dbReference>
<dbReference type="PANTHER" id="PTHR35807:SF1">
    <property type="entry name" value="TRANSCRIPTIONAL REGULATOR REDD"/>
    <property type="match status" value="1"/>
</dbReference>
<accession>A0ABV5MS98</accession>
<feature type="DNA-binding region" description="OmpR/PhoB-type" evidence="5">
    <location>
        <begin position="1"/>
        <end position="94"/>
    </location>
</feature>
<dbReference type="Proteomes" id="UP001589608">
    <property type="component" value="Unassembled WGS sequence"/>
</dbReference>
<reference evidence="8 9" key="1">
    <citation type="submission" date="2024-09" db="EMBL/GenBank/DDBJ databases">
        <authorList>
            <person name="Sun Q."/>
            <person name="Mori K."/>
        </authorList>
    </citation>
    <scope>NUCLEOTIDE SEQUENCE [LARGE SCALE GENOMIC DNA]</scope>
    <source>
        <strain evidence="8 9">JCM 3307</strain>
    </source>
</reference>
<dbReference type="PRINTS" id="PR00364">
    <property type="entry name" value="DISEASERSIST"/>
</dbReference>
<keyword evidence="9" id="KW-1185">Reference proteome</keyword>
<keyword evidence="3 5" id="KW-0238">DNA-binding</keyword>
<dbReference type="EMBL" id="JBHMCA010000090">
    <property type="protein sequence ID" value="MFB9451733.1"/>
    <property type="molecule type" value="Genomic_DNA"/>
</dbReference>
<sequence length="953" mass="104843">MVLDARLLGPLTVSDGEATIDVPSGRQRALLAALLLNAGRPLSVDHLIEVLWDAEPPANARAALRTYMMRLRRTLGPRLGARIQTRPQGYLIVADENEVDVLRFQRHYATARAAANEQDWPTVIDQLRRALDLWRGEPLAEVPSPVLRERELQHLEQLHLRARELYFDAQLAVGRHEDVVLDLQRAVEAFPMREQSWAQLIIALYRSRRKADALLAFQTVRAELVRELGVEPGPDLQRLHQAVLNDDEHLLGSPAAGGAAPGGPGAALPPPPLPPAVVPRQLPPAHQHFTGRVDGLQTLDAALSRAQHPEQNAAPVVVIVGISGIGKTALALHWAHRVADRFPDGQLFINLHGFDTADRPLPPEVAIQCLLTAFGMPDERIPAGLAAQSALLRSTLAGKRVLLILDNAGNEEQVSPLLPGEPGCLTIVTSRNQLRGLLVSAGAQLVSLPPLTVEETVEVMQKRIGARRLAAEPEHLDRLVALCERIPLAAGILASTALAHPTLSIAELIGLFEEMPSPLDRFETGDTATSVRTLLTGSYRHLTPDGQRLLRRLALHHGGRIGHAAAAQLADLSVPATRRACTDLVRNHLLDIALPGQYTMHDLIRSFALETVQREESRSECREATARVLNYYLRTLHRAAELLVPERRLSALAPPPAKLHQGPVRDDGDGGAWYEANRGAITAAIRHATGDGFPDYCWRLAERAAPFLERLGRWHTWHQIADCALEGALRLGDPLAEATARLELGGAGDALRLDDAETLGELLRALDLFTEVGSLSGQATAHHRLALFHGRRDHATEFRHHCERAHRLHEVDDNADGVAAALNSLGWFSVRFDDFDTATTACQEAIAIYARTGNRPGEADSWDSLAWAYQRKGDLAAADACYQRVLPLDEALDRIGHRYHIATTQRRYGDLRCALGDQSGALDYWRRAQRTFDELNHPDREIVRQRILASTCR</sequence>
<feature type="domain" description="OmpR/PhoB-type" evidence="7">
    <location>
        <begin position="1"/>
        <end position="94"/>
    </location>
</feature>
<dbReference type="Gene3D" id="1.25.40.10">
    <property type="entry name" value="Tetratricopeptide repeat domain"/>
    <property type="match status" value="2"/>
</dbReference>
<evidence type="ECO:0000256" key="5">
    <source>
        <dbReference type="PROSITE-ProRule" id="PRU01091"/>
    </source>
</evidence>
<organism evidence="8 9">
    <name type="scientific">Dactylosporangium vinaceum</name>
    <dbReference type="NCBI Taxonomy" id="53362"/>
    <lineage>
        <taxon>Bacteria</taxon>
        <taxon>Bacillati</taxon>
        <taxon>Actinomycetota</taxon>
        <taxon>Actinomycetes</taxon>
        <taxon>Micromonosporales</taxon>
        <taxon>Micromonosporaceae</taxon>
        <taxon>Dactylosporangium</taxon>
    </lineage>
</organism>
<proteinExistence type="inferred from homology"/>
<dbReference type="SMART" id="SM01043">
    <property type="entry name" value="BTAD"/>
    <property type="match status" value="1"/>
</dbReference>
<feature type="region of interest" description="Disordered" evidence="6">
    <location>
        <begin position="250"/>
        <end position="275"/>
    </location>
</feature>
<evidence type="ECO:0000256" key="1">
    <source>
        <dbReference type="ARBA" id="ARBA00005820"/>
    </source>
</evidence>
<evidence type="ECO:0000256" key="2">
    <source>
        <dbReference type="ARBA" id="ARBA00023015"/>
    </source>
</evidence>
<dbReference type="InterPro" id="IPR036388">
    <property type="entry name" value="WH-like_DNA-bd_sf"/>
</dbReference>
<dbReference type="SUPFAM" id="SSF52540">
    <property type="entry name" value="P-loop containing nucleoside triphosphate hydrolases"/>
    <property type="match status" value="1"/>
</dbReference>
<dbReference type="CDD" id="cd15831">
    <property type="entry name" value="BTAD"/>
    <property type="match status" value="1"/>
</dbReference>
<dbReference type="InterPro" id="IPR001867">
    <property type="entry name" value="OmpR/PhoB-type_DNA-bd"/>
</dbReference>
<dbReference type="InterPro" id="IPR016032">
    <property type="entry name" value="Sig_transdc_resp-reg_C-effctor"/>
</dbReference>
<dbReference type="Pfam" id="PF00486">
    <property type="entry name" value="Trans_reg_C"/>
    <property type="match status" value="1"/>
</dbReference>
<dbReference type="InterPro" id="IPR005158">
    <property type="entry name" value="BTAD"/>
</dbReference>
<evidence type="ECO:0000259" key="7">
    <source>
        <dbReference type="PROSITE" id="PS51755"/>
    </source>
</evidence>
<dbReference type="SUPFAM" id="SSF46894">
    <property type="entry name" value="C-terminal effector domain of the bipartite response regulators"/>
    <property type="match status" value="1"/>
</dbReference>
<protein>
    <submittedName>
        <fullName evidence="8">BTAD domain-containing putative transcriptional regulator</fullName>
    </submittedName>
</protein>